<dbReference type="InterPro" id="IPR023298">
    <property type="entry name" value="ATPase_P-typ_TM_dom_sf"/>
</dbReference>
<feature type="transmembrane region" description="Helical" evidence="18">
    <location>
        <begin position="62"/>
        <end position="78"/>
    </location>
</feature>
<dbReference type="SUPFAM" id="SSF56784">
    <property type="entry name" value="HAD-like"/>
    <property type="match status" value="1"/>
</dbReference>
<dbReference type="InterPro" id="IPR001757">
    <property type="entry name" value="P_typ_ATPase"/>
</dbReference>
<keyword evidence="13" id="KW-1278">Translocase</keyword>
<evidence type="ECO:0000313" key="20">
    <source>
        <dbReference type="EMBL" id="OGY84672.1"/>
    </source>
</evidence>
<dbReference type="EC" id="7.2.2.14" evidence="4"/>
<dbReference type="Pfam" id="PF13246">
    <property type="entry name" value="Cation_ATPase"/>
    <property type="match status" value="1"/>
</dbReference>
<dbReference type="Gene3D" id="3.40.50.1000">
    <property type="entry name" value="HAD superfamily/HAD-like"/>
    <property type="match status" value="1"/>
</dbReference>
<gene>
    <name evidence="20" type="ORF">A2898_01015</name>
</gene>
<dbReference type="InterPro" id="IPR006415">
    <property type="entry name" value="P-type_ATPase_IIIB"/>
</dbReference>
<feature type="transmembrane region" description="Helical" evidence="18">
    <location>
        <begin position="747"/>
        <end position="767"/>
    </location>
</feature>
<keyword evidence="12" id="KW-0460">Magnesium</keyword>
<evidence type="ECO:0000256" key="18">
    <source>
        <dbReference type="SAM" id="Phobius"/>
    </source>
</evidence>
<comment type="function">
    <text evidence="1">Mediates magnesium influx to the cytosol.</text>
</comment>
<dbReference type="GO" id="GO:0005524">
    <property type="term" value="F:ATP binding"/>
    <property type="evidence" value="ECO:0007669"/>
    <property type="project" value="UniProtKB-KW"/>
</dbReference>
<dbReference type="Gene3D" id="2.70.150.10">
    <property type="entry name" value="Calcium-transporting ATPase, cytoplasmic transduction domain A"/>
    <property type="match status" value="1"/>
</dbReference>
<dbReference type="Pfam" id="PF00689">
    <property type="entry name" value="Cation_ATPase_C"/>
    <property type="match status" value="1"/>
</dbReference>
<evidence type="ECO:0000256" key="5">
    <source>
        <dbReference type="ARBA" id="ARBA00013555"/>
    </source>
</evidence>
<evidence type="ECO:0000256" key="1">
    <source>
        <dbReference type="ARBA" id="ARBA00003954"/>
    </source>
</evidence>
<dbReference type="NCBIfam" id="TIGR01494">
    <property type="entry name" value="ATPase_P-type"/>
    <property type="match status" value="2"/>
</dbReference>
<name>A0A1G2B6A1_9BACT</name>
<keyword evidence="6" id="KW-1003">Cell membrane</keyword>
<keyword evidence="8" id="KW-0597">Phosphoprotein</keyword>
<evidence type="ECO:0000256" key="16">
    <source>
        <dbReference type="ARBA" id="ARBA00029806"/>
    </source>
</evidence>
<dbReference type="CDD" id="cd02077">
    <property type="entry name" value="P-type_ATPase_Mg"/>
    <property type="match status" value="1"/>
</dbReference>
<keyword evidence="10" id="KW-0547">Nucleotide-binding</keyword>
<evidence type="ECO:0000256" key="9">
    <source>
        <dbReference type="ARBA" id="ARBA00022692"/>
    </source>
</evidence>
<keyword evidence="11" id="KW-0067">ATP-binding</keyword>
<dbReference type="PROSITE" id="PS00154">
    <property type="entry name" value="ATPASE_E1_E2"/>
    <property type="match status" value="1"/>
</dbReference>
<feature type="transmembrane region" description="Helical" evidence="18">
    <location>
        <begin position="811"/>
        <end position="833"/>
    </location>
</feature>
<dbReference type="SMART" id="SM00831">
    <property type="entry name" value="Cation_ATPase_N"/>
    <property type="match status" value="1"/>
</dbReference>
<organism evidence="20 21">
    <name type="scientific">Candidatus Kerfeldbacteria bacterium RIFCSPLOWO2_01_FULL_48_11</name>
    <dbReference type="NCBI Taxonomy" id="1798543"/>
    <lineage>
        <taxon>Bacteria</taxon>
        <taxon>Candidatus Kerfeldiibacteriota</taxon>
    </lineage>
</organism>
<evidence type="ECO:0000256" key="8">
    <source>
        <dbReference type="ARBA" id="ARBA00022553"/>
    </source>
</evidence>
<dbReference type="EMBL" id="MHKE01000005">
    <property type="protein sequence ID" value="OGY84672.1"/>
    <property type="molecule type" value="Genomic_DNA"/>
</dbReference>
<dbReference type="SFLD" id="SFLDF00027">
    <property type="entry name" value="p-type_atpase"/>
    <property type="match status" value="1"/>
</dbReference>
<evidence type="ECO:0000256" key="10">
    <source>
        <dbReference type="ARBA" id="ARBA00022741"/>
    </source>
</evidence>
<dbReference type="InterPro" id="IPR018303">
    <property type="entry name" value="ATPase_P-typ_P_site"/>
</dbReference>
<dbReference type="AlphaFoldDB" id="A0A1G2B6A1"/>
<dbReference type="Pfam" id="PF00690">
    <property type="entry name" value="Cation_ATPase_N"/>
    <property type="match status" value="1"/>
</dbReference>
<dbReference type="InterPro" id="IPR023214">
    <property type="entry name" value="HAD_sf"/>
</dbReference>
<dbReference type="Proteomes" id="UP000179164">
    <property type="component" value="Unassembled WGS sequence"/>
</dbReference>
<feature type="domain" description="Cation-transporting P-type ATPase N-terminal" evidence="19">
    <location>
        <begin position="7"/>
        <end position="80"/>
    </location>
</feature>
<dbReference type="SUPFAM" id="SSF81653">
    <property type="entry name" value="Calcium ATPase, transduction domain A"/>
    <property type="match status" value="1"/>
</dbReference>
<proteinExistence type="inferred from homology"/>
<dbReference type="GO" id="GO:0005886">
    <property type="term" value="C:plasma membrane"/>
    <property type="evidence" value="ECO:0007669"/>
    <property type="project" value="UniProtKB-SubCell"/>
</dbReference>
<feature type="transmembrane region" description="Helical" evidence="18">
    <location>
        <begin position="274"/>
        <end position="298"/>
    </location>
</feature>
<dbReference type="STRING" id="1798543.A2898_01015"/>
<dbReference type="Gene3D" id="1.20.1110.10">
    <property type="entry name" value="Calcium-transporting ATPase, transmembrane domain"/>
    <property type="match status" value="1"/>
</dbReference>
<evidence type="ECO:0000256" key="2">
    <source>
        <dbReference type="ARBA" id="ARBA00004429"/>
    </source>
</evidence>
<feature type="transmembrane region" description="Helical" evidence="18">
    <location>
        <begin position="244"/>
        <end position="262"/>
    </location>
</feature>
<dbReference type="InterPro" id="IPR036412">
    <property type="entry name" value="HAD-like_sf"/>
</dbReference>
<keyword evidence="9 18" id="KW-0812">Transmembrane</keyword>
<evidence type="ECO:0000259" key="19">
    <source>
        <dbReference type="SMART" id="SM00831"/>
    </source>
</evidence>
<comment type="similarity">
    <text evidence="3">Belongs to the cation transport ATPase (P-type) (TC 3.A.3) family. Type IIIB subfamily.</text>
</comment>
<dbReference type="GO" id="GO:0016887">
    <property type="term" value="F:ATP hydrolysis activity"/>
    <property type="evidence" value="ECO:0007669"/>
    <property type="project" value="InterPro"/>
</dbReference>
<evidence type="ECO:0000256" key="3">
    <source>
        <dbReference type="ARBA" id="ARBA00008746"/>
    </source>
</evidence>
<keyword evidence="14 18" id="KW-1133">Transmembrane helix</keyword>
<accession>A0A1G2B6A1</accession>
<dbReference type="Pfam" id="PF00122">
    <property type="entry name" value="E1-E2_ATPase"/>
    <property type="match status" value="1"/>
</dbReference>
<dbReference type="Gene3D" id="3.40.1110.10">
    <property type="entry name" value="Calcium-transporting ATPase, cytoplasmic domain N"/>
    <property type="match status" value="1"/>
</dbReference>
<dbReference type="InterPro" id="IPR044492">
    <property type="entry name" value="P_typ_ATPase_HD_dom"/>
</dbReference>
<dbReference type="InterPro" id="IPR059000">
    <property type="entry name" value="ATPase_P-type_domA"/>
</dbReference>
<evidence type="ECO:0000256" key="15">
    <source>
        <dbReference type="ARBA" id="ARBA00023136"/>
    </source>
</evidence>
<dbReference type="NCBIfam" id="TIGR01524">
    <property type="entry name" value="ATPase-IIIB_Mg"/>
    <property type="match status" value="1"/>
</dbReference>
<keyword evidence="7" id="KW-0997">Cell inner membrane</keyword>
<dbReference type="InterPro" id="IPR023299">
    <property type="entry name" value="ATPase_P-typ_cyto_dom_N"/>
</dbReference>
<evidence type="ECO:0000256" key="17">
    <source>
        <dbReference type="ARBA" id="ARBA00047295"/>
    </source>
</evidence>
<keyword evidence="15 18" id="KW-0472">Membrane</keyword>
<evidence type="ECO:0000313" key="21">
    <source>
        <dbReference type="Proteomes" id="UP000179164"/>
    </source>
</evidence>
<feature type="transmembrane region" description="Helical" evidence="18">
    <location>
        <begin position="718"/>
        <end position="741"/>
    </location>
</feature>
<dbReference type="SFLD" id="SFLDG00002">
    <property type="entry name" value="C1.7:_P-type_atpase_like"/>
    <property type="match status" value="1"/>
</dbReference>
<dbReference type="InterPro" id="IPR004014">
    <property type="entry name" value="ATPase_P-typ_cation-transptr_N"/>
</dbReference>
<comment type="caution">
    <text evidence="20">The sequence shown here is derived from an EMBL/GenBank/DDBJ whole genome shotgun (WGS) entry which is preliminary data.</text>
</comment>
<comment type="subcellular location">
    <subcellularLocation>
        <location evidence="2">Cell inner membrane</location>
        <topology evidence="2">Multi-pass membrane protein</topology>
    </subcellularLocation>
</comment>
<dbReference type="PRINTS" id="PR01836">
    <property type="entry name" value="MGATPASE"/>
</dbReference>
<dbReference type="SFLD" id="SFLDS00003">
    <property type="entry name" value="Haloacid_Dehalogenase"/>
    <property type="match status" value="1"/>
</dbReference>
<evidence type="ECO:0000256" key="14">
    <source>
        <dbReference type="ARBA" id="ARBA00022989"/>
    </source>
</evidence>
<protein>
    <recommendedName>
        <fullName evidence="5">Magnesium-transporting ATPase, P-type 1</fullName>
        <ecNumber evidence="4">7.2.2.14</ecNumber>
    </recommendedName>
    <alternativeName>
        <fullName evidence="16">Mg(2+) transport ATPase, P-type 1</fullName>
    </alternativeName>
</protein>
<evidence type="ECO:0000256" key="11">
    <source>
        <dbReference type="ARBA" id="ARBA00022840"/>
    </source>
</evidence>
<evidence type="ECO:0000256" key="7">
    <source>
        <dbReference type="ARBA" id="ARBA00022519"/>
    </source>
</evidence>
<evidence type="ECO:0000256" key="6">
    <source>
        <dbReference type="ARBA" id="ARBA00022475"/>
    </source>
</evidence>
<dbReference type="SUPFAM" id="SSF81665">
    <property type="entry name" value="Calcium ATPase, transmembrane domain M"/>
    <property type="match status" value="1"/>
</dbReference>
<dbReference type="PANTHER" id="PTHR42861">
    <property type="entry name" value="CALCIUM-TRANSPORTING ATPASE"/>
    <property type="match status" value="1"/>
</dbReference>
<feature type="transmembrane region" description="Helical" evidence="18">
    <location>
        <begin position="779"/>
        <end position="799"/>
    </location>
</feature>
<evidence type="ECO:0000256" key="4">
    <source>
        <dbReference type="ARBA" id="ARBA00012786"/>
    </source>
</evidence>
<evidence type="ECO:0000256" key="12">
    <source>
        <dbReference type="ARBA" id="ARBA00022842"/>
    </source>
</evidence>
<sequence length="843" mass="93197">MASDLTTFSATSIPSIFQKLQTRKDGLTEHEIGLRLQQYGKNVLSERKEVGVIAEYFSHFKNPLAIILLFAAGISAYLGEIKNLIVIAIMVVASVTLDFVEEHSANNAAKKLKEKVSVTATVIRGGKKQEIRATEICPGDVIFLSSGDLVPADARIIEADDFFVNQSALTGESFPKEKFPIPHGGSQDRAVETDTLVFLGTSVISGTALAVVFHTGPSTEFGKIASSVLQKEEKSDFELGITKFGFFLMKVIIVLVLCIFLGNALIKRDFLESFIFAIAIAVGITPELLPVIMSVTMARASQKMAKSGVIVKKLSAIPNFGSMDILCTDKTGTLTEGNIKLVTYTDTFGKHNESVFLHTYLNSFHQTGVKNPLDKAVLAYKHEAIGAYTKIEEIPFDFARKMMSVAVTGPEGRVLITKGAPEAVISNCSHYTQVRDVKVLSSEMRENAFTYYEKLSSEGYRVLAIAIKTNLPKKEKYTTADEEHLTLIGFVSFLDPAKQDADDILRKLQSHGIEIKIITGDNEQVTEKICRDIGLQVRGVLLGKDITALTDDALAIRAEQTTIFARFSPDEKNRVISAIRKHGHVVGYMGDGINDAPSLKAADVGISVDHAVDVAKEAADIILTHKSLAPIAVGVIEGRRSFGNTMKYVMMAISSNFGNMFSVFGAIFYLPFLPMLPIQILLNNFIYDFSQVTIPSDKVDSEWVRKPRKWDLSFVRKFMYIFGPISSVFDFLTFFVLFSVFKLGESAFQTGWFLESLATQTLVIHVIRTKRIPFIQSRPSKFLLATTLTAISVGWVLPYTPIGRIFKFTPLPLHIIATIIGLVVAYLIVVEVVKKLYYRKNEF</sequence>
<dbReference type="InterPro" id="IPR008250">
    <property type="entry name" value="ATPase_P-typ_transduc_dom_A_sf"/>
</dbReference>
<evidence type="ECO:0000256" key="13">
    <source>
        <dbReference type="ARBA" id="ARBA00022967"/>
    </source>
</evidence>
<comment type="catalytic activity">
    <reaction evidence="17">
        <text>Mg(2+)(out) + ATP + H2O = Mg(2+)(in) + ADP + phosphate + H(+)</text>
        <dbReference type="Rhea" id="RHEA:10260"/>
        <dbReference type="ChEBI" id="CHEBI:15377"/>
        <dbReference type="ChEBI" id="CHEBI:15378"/>
        <dbReference type="ChEBI" id="CHEBI:18420"/>
        <dbReference type="ChEBI" id="CHEBI:30616"/>
        <dbReference type="ChEBI" id="CHEBI:43474"/>
        <dbReference type="ChEBI" id="CHEBI:456216"/>
        <dbReference type="EC" id="7.2.2.14"/>
    </reaction>
</comment>
<dbReference type="GO" id="GO:0015444">
    <property type="term" value="F:P-type magnesium transporter activity"/>
    <property type="evidence" value="ECO:0007669"/>
    <property type="project" value="UniProtKB-EC"/>
</dbReference>
<dbReference type="InterPro" id="IPR006068">
    <property type="entry name" value="ATPase_P-typ_cation-transptr_C"/>
</dbReference>
<reference evidence="20 21" key="1">
    <citation type="journal article" date="2016" name="Nat. Commun.">
        <title>Thousands of microbial genomes shed light on interconnected biogeochemical processes in an aquifer system.</title>
        <authorList>
            <person name="Anantharaman K."/>
            <person name="Brown C.T."/>
            <person name="Hug L.A."/>
            <person name="Sharon I."/>
            <person name="Castelle C.J."/>
            <person name="Probst A.J."/>
            <person name="Thomas B.C."/>
            <person name="Singh A."/>
            <person name="Wilkins M.J."/>
            <person name="Karaoz U."/>
            <person name="Brodie E.L."/>
            <person name="Williams K.H."/>
            <person name="Hubbard S.S."/>
            <person name="Banfield J.F."/>
        </authorList>
    </citation>
    <scope>NUCLEOTIDE SEQUENCE [LARGE SCALE GENOMIC DNA]</scope>
</reference>